<evidence type="ECO:0000313" key="1">
    <source>
        <dbReference type="EMBL" id="KAF2890947.1"/>
    </source>
</evidence>
<dbReference type="EMBL" id="VTPC01043410">
    <property type="protein sequence ID" value="KAF2890947.1"/>
    <property type="molecule type" value="Genomic_DNA"/>
</dbReference>
<sequence length="76" mass="8946">MELPLGATARCKVRAVIRFLNEKGVKLIEVKHQLEEVYGKSCMDVKNVRKWCREFTAGRTEIPNKERRRLSTRQSR</sequence>
<name>A0A8K0CV34_IGNLU</name>
<proteinExistence type="predicted"/>
<evidence type="ECO:0008006" key="3">
    <source>
        <dbReference type="Google" id="ProtNLM"/>
    </source>
</evidence>
<dbReference type="AlphaFoldDB" id="A0A8K0CV34"/>
<reference evidence="1" key="1">
    <citation type="submission" date="2019-08" db="EMBL/GenBank/DDBJ databases">
        <title>The genome of the North American firefly Photinus pyralis.</title>
        <authorList>
            <consortium name="Photinus pyralis genome working group"/>
            <person name="Fallon T.R."/>
            <person name="Sander Lower S.E."/>
            <person name="Weng J.-K."/>
        </authorList>
    </citation>
    <scope>NUCLEOTIDE SEQUENCE</scope>
    <source>
        <strain evidence="1">TRF0915ILg1</strain>
        <tissue evidence="1">Whole body</tissue>
    </source>
</reference>
<comment type="caution">
    <text evidence="1">The sequence shown here is derived from an EMBL/GenBank/DDBJ whole genome shotgun (WGS) entry which is preliminary data.</text>
</comment>
<keyword evidence="2" id="KW-1185">Reference proteome</keyword>
<feature type="non-terminal residue" evidence="1">
    <location>
        <position position="76"/>
    </location>
</feature>
<dbReference type="Proteomes" id="UP000801492">
    <property type="component" value="Unassembled WGS sequence"/>
</dbReference>
<organism evidence="1 2">
    <name type="scientific">Ignelater luminosus</name>
    <name type="common">Cucubano</name>
    <name type="synonym">Pyrophorus luminosus</name>
    <dbReference type="NCBI Taxonomy" id="2038154"/>
    <lineage>
        <taxon>Eukaryota</taxon>
        <taxon>Metazoa</taxon>
        <taxon>Ecdysozoa</taxon>
        <taxon>Arthropoda</taxon>
        <taxon>Hexapoda</taxon>
        <taxon>Insecta</taxon>
        <taxon>Pterygota</taxon>
        <taxon>Neoptera</taxon>
        <taxon>Endopterygota</taxon>
        <taxon>Coleoptera</taxon>
        <taxon>Polyphaga</taxon>
        <taxon>Elateriformia</taxon>
        <taxon>Elateroidea</taxon>
        <taxon>Elateridae</taxon>
        <taxon>Agrypninae</taxon>
        <taxon>Pyrophorini</taxon>
        <taxon>Ignelater</taxon>
    </lineage>
</organism>
<evidence type="ECO:0000313" key="2">
    <source>
        <dbReference type="Proteomes" id="UP000801492"/>
    </source>
</evidence>
<gene>
    <name evidence="1" type="ORF">ILUMI_15226</name>
</gene>
<accession>A0A8K0CV34</accession>
<dbReference type="OrthoDB" id="8191996at2759"/>
<protein>
    <recommendedName>
        <fullName evidence="3">Mos1 transposase HTH domain-containing protein</fullName>
    </recommendedName>
</protein>